<proteinExistence type="predicted"/>
<evidence type="ECO:0000256" key="1">
    <source>
        <dbReference type="SAM" id="Phobius"/>
    </source>
</evidence>
<keyword evidence="1" id="KW-1133">Transmembrane helix</keyword>
<dbReference type="AlphaFoldDB" id="A0A5N6N8B2"/>
<reference evidence="2 3" key="1">
    <citation type="submission" date="2019-05" db="EMBL/GenBank/DDBJ databases">
        <title>Mikania micrantha, genome provides insights into the molecular mechanism of rapid growth.</title>
        <authorList>
            <person name="Liu B."/>
        </authorList>
    </citation>
    <scope>NUCLEOTIDE SEQUENCE [LARGE SCALE GENOMIC DNA]</scope>
    <source>
        <strain evidence="2">NLD-2019</strain>
        <tissue evidence="2">Leaf</tissue>
    </source>
</reference>
<evidence type="ECO:0000313" key="3">
    <source>
        <dbReference type="Proteomes" id="UP000326396"/>
    </source>
</evidence>
<comment type="caution">
    <text evidence="2">The sequence shown here is derived from an EMBL/GenBank/DDBJ whole genome shotgun (WGS) entry which is preliminary data.</text>
</comment>
<sequence length="115" mass="13754">MYAWLWWYRSRLRGMSYLLWNSWCWFVSSVIRVVWVEMGVWLNPRKWDQVAKETDGLIVVKVDDFLVVGVVEEKTNRKELVFDYSNSRPIQEQLDMEYGQGVAISSPMLLRSSWI</sequence>
<evidence type="ECO:0000313" key="2">
    <source>
        <dbReference type="EMBL" id="KAD4584112.1"/>
    </source>
</evidence>
<keyword evidence="1" id="KW-0472">Membrane</keyword>
<organism evidence="2 3">
    <name type="scientific">Mikania micrantha</name>
    <name type="common">bitter vine</name>
    <dbReference type="NCBI Taxonomy" id="192012"/>
    <lineage>
        <taxon>Eukaryota</taxon>
        <taxon>Viridiplantae</taxon>
        <taxon>Streptophyta</taxon>
        <taxon>Embryophyta</taxon>
        <taxon>Tracheophyta</taxon>
        <taxon>Spermatophyta</taxon>
        <taxon>Magnoliopsida</taxon>
        <taxon>eudicotyledons</taxon>
        <taxon>Gunneridae</taxon>
        <taxon>Pentapetalae</taxon>
        <taxon>asterids</taxon>
        <taxon>campanulids</taxon>
        <taxon>Asterales</taxon>
        <taxon>Asteraceae</taxon>
        <taxon>Asteroideae</taxon>
        <taxon>Heliantheae alliance</taxon>
        <taxon>Eupatorieae</taxon>
        <taxon>Mikania</taxon>
    </lineage>
</organism>
<feature type="transmembrane region" description="Helical" evidence="1">
    <location>
        <begin position="20"/>
        <end position="42"/>
    </location>
</feature>
<dbReference type="EMBL" id="SZYD01000012">
    <property type="protein sequence ID" value="KAD4584112.1"/>
    <property type="molecule type" value="Genomic_DNA"/>
</dbReference>
<dbReference type="Proteomes" id="UP000326396">
    <property type="component" value="Linkage Group LG2"/>
</dbReference>
<keyword evidence="1" id="KW-0812">Transmembrane</keyword>
<name>A0A5N6N8B2_9ASTR</name>
<accession>A0A5N6N8B2</accession>
<keyword evidence="3" id="KW-1185">Reference proteome</keyword>
<protein>
    <submittedName>
        <fullName evidence="2">Uncharacterized protein</fullName>
    </submittedName>
</protein>
<gene>
    <name evidence="2" type="ORF">E3N88_21713</name>
</gene>